<gene>
    <name evidence="2" type="ORF">Mpt1_c12360</name>
</gene>
<keyword evidence="1" id="KW-0812">Transmembrane</keyword>
<evidence type="ECO:0000313" key="2">
    <source>
        <dbReference type="EMBL" id="AIZ57098.1"/>
    </source>
</evidence>
<dbReference type="STRING" id="1577791.Mpt1_c12360"/>
<organism evidence="2 3">
    <name type="scientific">Candidatus Methanoplasma termitum</name>
    <dbReference type="NCBI Taxonomy" id="1577791"/>
    <lineage>
        <taxon>Archaea</taxon>
        <taxon>Methanobacteriati</taxon>
        <taxon>Thermoplasmatota</taxon>
        <taxon>Thermoplasmata</taxon>
        <taxon>Methanomassiliicoccales</taxon>
        <taxon>Methanomassiliicoccaceae</taxon>
        <taxon>Candidatus Methanoplasma</taxon>
    </lineage>
</organism>
<keyword evidence="3" id="KW-1185">Reference proteome</keyword>
<sequence length="291" mass="31989">MCFPNVDKDTKRTLIGVAAVAIMVVAVFVGINVASGVSPPYTVVVSQSMQHSPNNNMHSQLGVIDTGDMVLLRSKGGEDNMGIQSFVDGYKNGYSKFGSYGDVIIYERGSENPIIHRAILWLESNDDGTWSAPSLDGYPSDLWSCNNGGEIITDYNHLQGTLTLNNMGYNQDHSFSIYLGTLNNGPSGGFLTMGDHNIDGGFDQAIGISAGLVSYQRIESVAWVEVPWLGSLKMIFSGEKASLNNFVPNTIPSLAAAVLLFVFVLIGISFLFDYRYYWKYRKEMIEEIRPH</sequence>
<dbReference type="HOGENOM" id="CLU_054902_2_0_2"/>
<proteinExistence type="predicted"/>
<protein>
    <recommendedName>
        <fullName evidence="4">Signal peptidase I</fullName>
    </recommendedName>
</protein>
<evidence type="ECO:0000313" key="3">
    <source>
        <dbReference type="Proteomes" id="UP000030787"/>
    </source>
</evidence>
<dbReference type="EMBL" id="CP010070">
    <property type="protein sequence ID" value="AIZ57098.1"/>
    <property type="molecule type" value="Genomic_DNA"/>
</dbReference>
<accession>A0A0A7LDR6</accession>
<dbReference type="KEGG" id="mear:Mpt1_c12360"/>
<reference evidence="2 3" key="1">
    <citation type="journal article" date="2014" name="Appl. Environ. Microbiol.">
        <title>Comparative Genome Analysis of 'Candidatus Methanoplasma termitum' Indicates a New Mode of Energy Metabolism in the Seventh Order of Methanogens.</title>
        <authorList>
            <person name="Lang K."/>
            <person name="Schuldes J."/>
            <person name="Klingl A."/>
            <person name="Poehlein A."/>
            <person name="Daniel R."/>
            <person name="Brune A."/>
        </authorList>
    </citation>
    <scope>NUCLEOTIDE SEQUENCE [LARGE SCALE GENOMIC DNA]</scope>
    <source>
        <strain evidence="3">Mpt1</strain>
    </source>
</reference>
<keyword evidence="1" id="KW-0472">Membrane</keyword>
<keyword evidence="1" id="KW-1133">Transmembrane helix</keyword>
<dbReference type="Proteomes" id="UP000030787">
    <property type="component" value="Chromosome"/>
</dbReference>
<feature type="transmembrane region" description="Helical" evidence="1">
    <location>
        <begin position="12"/>
        <end position="31"/>
    </location>
</feature>
<dbReference type="AlphaFoldDB" id="A0A0A7LDR6"/>
<name>A0A0A7LDR6_9ARCH</name>
<evidence type="ECO:0008006" key="4">
    <source>
        <dbReference type="Google" id="ProtNLM"/>
    </source>
</evidence>
<feature type="transmembrane region" description="Helical" evidence="1">
    <location>
        <begin position="254"/>
        <end position="274"/>
    </location>
</feature>
<evidence type="ECO:0000256" key="1">
    <source>
        <dbReference type="SAM" id="Phobius"/>
    </source>
</evidence>